<evidence type="ECO:0000313" key="3">
    <source>
        <dbReference type="RefSeq" id="XP_071924864.1"/>
    </source>
</evidence>
<protein>
    <recommendedName>
        <fullName evidence="1">Reverse transcriptase domain-containing protein</fullName>
    </recommendedName>
</protein>
<evidence type="ECO:0000313" key="2">
    <source>
        <dbReference type="Proteomes" id="UP001652660"/>
    </source>
</evidence>
<dbReference type="InterPro" id="IPR026960">
    <property type="entry name" value="RVT-Znf"/>
</dbReference>
<dbReference type="PROSITE" id="PS50878">
    <property type="entry name" value="RT_POL"/>
    <property type="match status" value="1"/>
</dbReference>
<dbReference type="CDD" id="cd01650">
    <property type="entry name" value="RT_nLTR_like"/>
    <property type="match status" value="1"/>
</dbReference>
<dbReference type="Pfam" id="PF13966">
    <property type="entry name" value="zf-RVT"/>
    <property type="match status" value="1"/>
</dbReference>
<proteinExistence type="predicted"/>
<dbReference type="InterPro" id="IPR036691">
    <property type="entry name" value="Endo/exonu/phosph_ase_sf"/>
</dbReference>
<dbReference type="Pfam" id="PF00078">
    <property type="entry name" value="RVT_1"/>
    <property type="match status" value="1"/>
</dbReference>
<dbReference type="Pfam" id="PF03372">
    <property type="entry name" value="Exo_endo_phos"/>
    <property type="match status" value="1"/>
</dbReference>
<dbReference type="InterPro" id="IPR005135">
    <property type="entry name" value="Endo/exonuclease/phosphatase"/>
</dbReference>
<dbReference type="Proteomes" id="UP001652660">
    <property type="component" value="Chromosome 10c"/>
</dbReference>
<dbReference type="InterPro" id="IPR002156">
    <property type="entry name" value="RNaseH_domain"/>
</dbReference>
<organism evidence="2 3">
    <name type="scientific">Coffea arabica</name>
    <name type="common">Arabian coffee</name>
    <dbReference type="NCBI Taxonomy" id="13443"/>
    <lineage>
        <taxon>Eukaryota</taxon>
        <taxon>Viridiplantae</taxon>
        <taxon>Streptophyta</taxon>
        <taxon>Embryophyta</taxon>
        <taxon>Tracheophyta</taxon>
        <taxon>Spermatophyta</taxon>
        <taxon>Magnoliopsida</taxon>
        <taxon>eudicotyledons</taxon>
        <taxon>Gunneridae</taxon>
        <taxon>Pentapetalae</taxon>
        <taxon>asterids</taxon>
        <taxon>lamiids</taxon>
        <taxon>Gentianales</taxon>
        <taxon>Rubiaceae</taxon>
        <taxon>Ixoroideae</taxon>
        <taxon>Gardenieae complex</taxon>
        <taxon>Bertiereae - Coffeeae clade</taxon>
        <taxon>Coffeeae</taxon>
        <taxon>Coffea</taxon>
    </lineage>
</organism>
<dbReference type="RefSeq" id="XP_071924864.1">
    <property type="nucleotide sequence ID" value="XM_072068763.1"/>
</dbReference>
<evidence type="ECO:0000259" key="1">
    <source>
        <dbReference type="PROSITE" id="PS50878"/>
    </source>
</evidence>
<dbReference type="InterPro" id="IPR043502">
    <property type="entry name" value="DNA/RNA_pol_sf"/>
</dbReference>
<dbReference type="PANTHER" id="PTHR33116">
    <property type="entry name" value="REVERSE TRANSCRIPTASE ZINC-BINDING DOMAIN-CONTAINING PROTEIN-RELATED-RELATED"/>
    <property type="match status" value="1"/>
</dbReference>
<dbReference type="Gene3D" id="3.60.10.10">
    <property type="entry name" value="Endonuclease/exonuclease/phosphatase"/>
    <property type="match status" value="1"/>
</dbReference>
<name>A0ABM4VZF6_COFAR</name>
<dbReference type="Pfam" id="PF13456">
    <property type="entry name" value="RVT_3"/>
    <property type="match status" value="1"/>
</dbReference>
<dbReference type="PANTHER" id="PTHR33116:SF86">
    <property type="entry name" value="REVERSE TRANSCRIPTASE DOMAIN-CONTAINING PROTEIN"/>
    <property type="match status" value="1"/>
</dbReference>
<sequence length="1367" mass="157776">MRALVWNCQGAGSPLTVPHLKEENRLLSPNIIFLSETKNRKNYMEKVKKILDFENSFIVEAMNRIGGMALLWNNEVNIPEVLGTAFTIEAKVEDKENKESWWFIGIYASCDAQIRRKQWEVINRRKSIWGAKWIIMGDFNDITSNDEKWGGRVRDNGSFQDFRNFINDNQLVDVGYEGKPWTWSNNWYGPGEVKERLDRGLCTLEWSKCYEEANCTHIESQASDHSMLLLETQKGRKQRRKRFQFDKRWLQHSEVEEVIKKAWDIPCAGTRWFKVKEKIKNCRIELLKWSSSKKGNSSEKIKWCKSQIEEIKASNRDNKKQQVQDMKGQLKKAYEEEEAFWNQKARVRWLKEGDKNTQFFHATVKGRRKRNRLQKLRKESGEWTTNDEELGGEIAKYYVDLFKSTANGQLEEILTGIPITITDHMNKDLTKKVDEIEIKNVFFSMDPNKAPGNDGMSPLFFQKFWSLIKKDLVNAIQGFFHHGVILKAINHTVISLIPKVECPTEINQYRPISLCQVVYKALAKILVNRLKPFLSRCISKSQSAFVPGRQILDNVILSHELMHYLKNKRQGSVGSMAVKLDMSKAYDRVEWSFLKAIMEKMGFCSTWVNWIMACISTVTYSFSINGEHKEFVTPSRGIRQGDPLSPYLFLLCSEGLSSLLQKAKIDKELTGIKICRRAPTITHLFFADDSLVFCKANKQEAEKLKRILKVYEEATGQLINMDKSSVLFSKNTLPAVKSEVSQAMGSITQVEQGKYLGLPMVITRSKEQVFGFVRNSIDKKLKGWRNKLLSQAGKEIMIKAVAMAMPTYTMSCFRLTNKICKEISSKMADYWWGDADGKKKLHWISWKKLTAKRSNGGMGFKDLKLFNKALLAKQIWKLITQPNLLVSRVLKEKYYPKQSLFNGKVPQNASWIWQSLAGVRKELQEGIRRKIGNGRGTRIWEDNWIPGTVEGKPTTTRPLGCQLILVSDLIRHNRWNRVLVFKTFNSQDAERILSIPLSVTGYEDSYFWMHSQAGQYTVHSGYKAWLKAEEKRYTRRKEDAGTSFEGTNSKIWNSLWQQKVSQKLKVFIWKCLHGGLPVKEAIFTRTKLGNPICTGCGEKVETIEHMLLQCAKVKEIWKMAPVQWDGIEHLSDNFTKWWSAIQEAQASRGVEDQVNITINILWQIWKSRNNREFNHKEKVPFKIIEKAQQEWSEYNEANKGENSRRSTQETAIQQRTIQVQHESHTGISLKIHTNQDRRQAAVGIGITAIDNLGQMQAAWALRERSSGDTLQDQAVAVRLALLKVAGQGWRNVKVELDNRKLVEYITAATYNNQLMATLIEDIRSIGTSFQQCSILFANSRKIGSIKLSIHALNIWVDEEWVNPNFRC</sequence>
<dbReference type="SUPFAM" id="SSF56219">
    <property type="entry name" value="DNase I-like"/>
    <property type="match status" value="1"/>
</dbReference>
<accession>A0ABM4VZF6</accession>
<keyword evidence="2" id="KW-1185">Reference proteome</keyword>
<dbReference type="GeneID" id="113714082"/>
<gene>
    <name evidence="3" type="primary">LOC113714082</name>
</gene>
<dbReference type="SUPFAM" id="SSF56672">
    <property type="entry name" value="DNA/RNA polymerases"/>
    <property type="match status" value="1"/>
</dbReference>
<reference evidence="3" key="1">
    <citation type="submission" date="2025-08" db="UniProtKB">
        <authorList>
            <consortium name="RefSeq"/>
        </authorList>
    </citation>
    <scope>IDENTIFICATION</scope>
    <source>
        <tissue evidence="3">Leaves</tissue>
    </source>
</reference>
<dbReference type="InterPro" id="IPR000477">
    <property type="entry name" value="RT_dom"/>
</dbReference>
<feature type="domain" description="Reverse transcriptase" evidence="1">
    <location>
        <begin position="478"/>
        <end position="760"/>
    </location>
</feature>